<accession>E5E441</accession>
<gene>
    <name evidence="1" type="ORF">Acj61p060</name>
</gene>
<evidence type="ECO:0000313" key="1">
    <source>
        <dbReference type="EMBL" id="ADG36025.1"/>
    </source>
</evidence>
<dbReference type="Proteomes" id="UP000008730">
    <property type="component" value="Segment"/>
</dbReference>
<dbReference type="RefSeq" id="YP_004009677.1">
    <property type="nucleotide sequence ID" value="NC_014661.1"/>
</dbReference>
<dbReference type="EMBL" id="GU911519">
    <property type="protein sequence ID" value="ADG36025.1"/>
    <property type="molecule type" value="Genomic_DNA"/>
</dbReference>
<keyword evidence="2" id="KW-1185">Reference proteome</keyword>
<proteinExistence type="predicted"/>
<dbReference type="OrthoDB" id="15374at10239"/>
<protein>
    <submittedName>
        <fullName evidence="1">Conserved hypothetical phage protein</fullName>
    </submittedName>
</protein>
<dbReference type="GeneID" id="9925951"/>
<name>E5E441_9CAUD</name>
<evidence type="ECO:0000313" key="2">
    <source>
        <dbReference type="Proteomes" id="UP000008730"/>
    </source>
</evidence>
<reference evidence="1 2" key="1">
    <citation type="journal article" date="2010" name="Virol. J.">
        <title>Genomes of the T4-related bacteriophages as windows on microbial genome evolution.</title>
        <authorList>
            <person name="Petrov V.M."/>
            <person name="Ratnayaka S."/>
            <person name="Nolan J.M."/>
            <person name="Miller E.S."/>
            <person name="Karam J.D."/>
        </authorList>
    </citation>
    <scope>NUCLEOTIDE SEQUENCE [LARGE SCALE GENOMIC DNA]</scope>
</reference>
<sequence>MNLDTFFPTEPKVFYHGSCTAAGIENLLLPPEISNTISEKGRNKNLNRIFFTEDIGLAKIYAGRAAKSIGGEPVLFRVVNPVDTVCMNDAQGASVYHADWAFAELIC</sequence>
<dbReference type="KEGG" id="vg:9925951"/>
<organism evidence="1 2">
    <name type="scientific">Acinetobacter phage Acj61</name>
    <dbReference type="NCBI Taxonomy" id="760732"/>
    <lineage>
        <taxon>Viruses</taxon>
        <taxon>Duplodnaviria</taxon>
        <taxon>Heunggongvirae</taxon>
        <taxon>Uroviricota</taxon>
        <taxon>Caudoviricetes</taxon>
        <taxon>Pantevenvirales</taxon>
        <taxon>Straboviridae</taxon>
        <taxon>Twarogvirinae</taxon>
        <taxon>Lasallevirus</taxon>
        <taxon>Lasallevirus Acj61</taxon>
        <taxon>Acinetobacter virus Acj61</taxon>
    </lineage>
</organism>